<dbReference type="PANTHER" id="PTHR24302">
    <property type="entry name" value="CYTOCHROME P450 FAMILY 3"/>
    <property type="match status" value="1"/>
</dbReference>
<keyword evidence="10 16" id="KW-0560">Oxidoreductase</keyword>
<dbReference type="EMBL" id="OZ035825">
    <property type="protein sequence ID" value="CAL1601206.1"/>
    <property type="molecule type" value="Genomic_DNA"/>
</dbReference>
<keyword evidence="6 15" id="KW-0349">Heme</keyword>
<keyword evidence="9" id="KW-0492">Microsome</keyword>
<sequence>MSLLHRYLYWPYGIFKKMGIPGPPPVPLFGTMLAYRKGFLNFDMDCFKKYGKMWGIYDGRQPVLCVVDPAMVKTILVKECYTLFTNRRNFRLNGPLYDAVSIAEDDQWRRIRSVLSPSFTSGRLKEMFDIMKNHSETLVKNMKKKADKDEPIELKEYFGPYAMDVVTSTAFSVEMDSLNNPSDPFVTNIKKMLKFDLFSPLFLAVGLSDHEILSQAMIFLFAGYETTSSSLCFLAYNLALNPDVMKKLQAEIDSTFPNKAPVQYQELMQMEYLDSVVNESLRLYPIAPRLERVAKASLEINGLVIPKDMVVMVPTWPMHRDPDLWPEPDAFQPERFSKENKDHIDPYIYMPFGAGPRNCIGMRFALVMMKLAIAEILQKYSFSVCKETEIPLELDIQGLVAPKRQIKLKLEPRS</sequence>
<dbReference type="Pfam" id="PF00067">
    <property type="entry name" value="p450"/>
    <property type="match status" value="2"/>
</dbReference>
<dbReference type="GO" id="GO:0005789">
    <property type="term" value="C:endoplasmic reticulum membrane"/>
    <property type="evidence" value="ECO:0007669"/>
    <property type="project" value="UniProtKB-SubCell"/>
</dbReference>
<dbReference type="AlphaFoldDB" id="A0AAV2LI73"/>
<evidence type="ECO:0000256" key="11">
    <source>
        <dbReference type="ARBA" id="ARBA00023004"/>
    </source>
</evidence>
<evidence type="ECO:0000256" key="6">
    <source>
        <dbReference type="ARBA" id="ARBA00022617"/>
    </source>
</evidence>
<protein>
    <recommendedName>
        <fullName evidence="5">unspecific monooxygenase</fullName>
        <ecNumber evidence="5">1.14.14.1</ecNumber>
    </recommendedName>
</protein>
<evidence type="ECO:0000256" key="16">
    <source>
        <dbReference type="RuleBase" id="RU000461"/>
    </source>
</evidence>
<evidence type="ECO:0000256" key="12">
    <source>
        <dbReference type="ARBA" id="ARBA00023033"/>
    </source>
</evidence>
<organism evidence="17 18">
    <name type="scientific">Knipowitschia caucasica</name>
    <name type="common">Caucasian dwarf goby</name>
    <name type="synonym">Pomatoschistus caucasicus</name>
    <dbReference type="NCBI Taxonomy" id="637954"/>
    <lineage>
        <taxon>Eukaryota</taxon>
        <taxon>Metazoa</taxon>
        <taxon>Chordata</taxon>
        <taxon>Craniata</taxon>
        <taxon>Vertebrata</taxon>
        <taxon>Euteleostomi</taxon>
        <taxon>Actinopterygii</taxon>
        <taxon>Neopterygii</taxon>
        <taxon>Teleostei</taxon>
        <taxon>Neoteleostei</taxon>
        <taxon>Acanthomorphata</taxon>
        <taxon>Gobiaria</taxon>
        <taxon>Gobiiformes</taxon>
        <taxon>Gobioidei</taxon>
        <taxon>Gobiidae</taxon>
        <taxon>Gobiinae</taxon>
        <taxon>Knipowitschia</taxon>
    </lineage>
</organism>
<evidence type="ECO:0000256" key="3">
    <source>
        <dbReference type="ARBA" id="ARBA00004406"/>
    </source>
</evidence>
<keyword evidence="7 15" id="KW-0479">Metal-binding</keyword>
<evidence type="ECO:0000256" key="4">
    <source>
        <dbReference type="ARBA" id="ARBA00010617"/>
    </source>
</evidence>
<dbReference type="FunFam" id="1.10.630.10:FF:000003">
    <property type="entry name" value="cytochrome P450 3A12-like isoform X2"/>
    <property type="match status" value="2"/>
</dbReference>
<keyword evidence="8" id="KW-0256">Endoplasmic reticulum</keyword>
<reference evidence="17 18" key="1">
    <citation type="submission" date="2024-04" db="EMBL/GenBank/DDBJ databases">
        <authorList>
            <person name="Waldvogel A.-M."/>
            <person name="Schoenle A."/>
        </authorList>
    </citation>
    <scope>NUCLEOTIDE SEQUENCE [LARGE SCALE GENOMIC DNA]</scope>
</reference>
<dbReference type="InterPro" id="IPR017972">
    <property type="entry name" value="Cyt_P450_CS"/>
</dbReference>
<evidence type="ECO:0000256" key="1">
    <source>
        <dbReference type="ARBA" id="ARBA00001971"/>
    </source>
</evidence>
<evidence type="ECO:0000313" key="17">
    <source>
        <dbReference type="EMBL" id="CAL1601206.1"/>
    </source>
</evidence>
<evidence type="ECO:0000256" key="10">
    <source>
        <dbReference type="ARBA" id="ARBA00023002"/>
    </source>
</evidence>
<dbReference type="Proteomes" id="UP001497482">
    <property type="component" value="Chromosome 3"/>
</dbReference>
<dbReference type="InterPro" id="IPR036396">
    <property type="entry name" value="Cyt_P450_sf"/>
</dbReference>
<evidence type="ECO:0000256" key="8">
    <source>
        <dbReference type="ARBA" id="ARBA00022824"/>
    </source>
</evidence>
<dbReference type="PROSITE" id="PS00086">
    <property type="entry name" value="CYTOCHROME_P450"/>
    <property type="match status" value="1"/>
</dbReference>
<dbReference type="InterPro" id="IPR002401">
    <property type="entry name" value="Cyt_P450_E_grp-I"/>
</dbReference>
<comment type="subcellular location">
    <subcellularLocation>
        <location evidence="3">Endoplasmic reticulum membrane</location>
        <topology evidence="3">Peripheral membrane protein</topology>
    </subcellularLocation>
    <subcellularLocation>
        <location evidence="2">Microsome membrane</location>
        <topology evidence="2">Peripheral membrane protein</topology>
    </subcellularLocation>
</comment>
<evidence type="ECO:0000256" key="9">
    <source>
        <dbReference type="ARBA" id="ARBA00022848"/>
    </source>
</evidence>
<dbReference type="EC" id="1.14.14.1" evidence="5"/>
<evidence type="ECO:0000256" key="5">
    <source>
        <dbReference type="ARBA" id="ARBA00012109"/>
    </source>
</evidence>
<dbReference type="PANTHER" id="PTHR24302:SF32">
    <property type="entry name" value="CYTOCHROME P450, FAMILY 3, SUBFAMILY A, POLYPEPTIDE 65"/>
    <property type="match status" value="1"/>
</dbReference>
<keyword evidence="11 15" id="KW-0408">Iron</keyword>
<feature type="binding site" description="axial binding residue" evidence="15">
    <location>
        <position position="359"/>
    </location>
    <ligand>
        <name>heme</name>
        <dbReference type="ChEBI" id="CHEBI:30413"/>
    </ligand>
    <ligandPart>
        <name>Fe</name>
        <dbReference type="ChEBI" id="CHEBI:18248"/>
    </ligandPart>
</feature>
<name>A0AAV2LI73_KNICA</name>
<dbReference type="GO" id="GO:0008395">
    <property type="term" value="F:steroid hydroxylase activity"/>
    <property type="evidence" value="ECO:0007669"/>
    <property type="project" value="TreeGrafter"/>
</dbReference>
<gene>
    <name evidence="17" type="ORF">KC01_LOCUS29217</name>
</gene>
<keyword evidence="18" id="KW-1185">Reference proteome</keyword>
<proteinExistence type="inferred from homology"/>
<dbReference type="Gene3D" id="1.10.630.10">
    <property type="entry name" value="Cytochrome P450"/>
    <property type="match status" value="2"/>
</dbReference>
<dbReference type="InterPro" id="IPR001128">
    <property type="entry name" value="Cyt_P450"/>
</dbReference>
<dbReference type="GO" id="GO:0016712">
    <property type="term" value="F:oxidoreductase activity, acting on paired donors, with incorporation or reduction of molecular oxygen, reduced flavin or flavoprotein as one donor, and incorporation of one atom of oxygen"/>
    <property type="evidence" value="ECO:0007669"/>
    <property type="project" value="UniProtKB-EC"/>
</dbReference>
<evidence type="ECO:0000256" key="7">
    <source>
        <dbReference type="ARBA" id="ARBA00022723"/>
    </source>
</evidence>
<dbReference type="PRINTS" id="PR00385">
    <property type="entry name" value="P450"/>
</dbReference>
<evidence type="ECO:0000256" key="14">
    <source>
        <dbReference type="ARBA" id="ARBA00047827"/>
    </source>
</evidence>
<comment type="similarity">
    <text evidence="4 16">Belongs to the cytochrome P450 family.</text>
</comment>
<accession>A0AAV2LI73</accession>
<comment type="catalytic activity">
    <reaction evidence="14">
        <text>an organic molecule + reduced [NADPH--hemoprotein reductase] + O2 = an alcohol + oxidized [NADPH--hemoprotein reductase] + H2O + H(+)</text>
        <dbReference type="Rhea" id="RHEA:17149"/>
        <dbReference type="Rhea" id="RHEA-COMP:11964"/>
        <dbReference type="Rhea" id="RHEA-COMP:11965"/>
        <dbReference type="ChEBI" id="CHEBI:15377"/>
        <dbReference type="ChEBI" id="CHEBI:15378"/>
        <dbReference type="ChEBI" id="CHEBI:15379"/>
        <dbReference type="ChEBI" id="CHEBI:30879"/>
        <dbReference type="ChEBI" id="CHEBI:57618"/>
        <dbReference type="ChEBI" id="CHEBI:58210"/>
        <dbReference type="ChEBI" id="CHEBI:142491"/>
        <dbReference type="EC" id="1.14.14.1"/>
    </reaction>
</comment>
<dbReference type="PRINTS" id="PR00463">
    <property type="entry name" value="EP450I"/>
</dbReference>
<keyword evidence="13" id="KW-0472">Membrane</keyword>
<dbReference type="SUPFAM" id="SSF48264">
    <property type="entry name" value="Cytochrome P450"/>
    <property type="match status" value="1"/>
</dbReference>
<dbReference type="InterPro" id="IPR050705">
    <property type="entry name" value="Cytochrome_P450_3A"/>
</dbReference>
<comment type="cofactor">
    <cofactor evidence="1 15">
        <name>heme</name>
        <dbReference type="ChEBI" id="CHEBI:30413"/>
    </cofactor>
</comment>
<evidence type="ECO:0000256" key="13">
    <source>
        <dbReference type="ARBA" id="ARBA00023136"/>
    </source>
</evidence>
<evidence type="ECO:0000313" key="18">
    <source>
        <dbReference type="Proteomes" id="UP001497482"/>
    </source>
</evidence>
<evidence type="ECO:0000256" key="15">
    <source>
        <dbReference type="PIRSR" id="PIRSR602401-1"/>
    </source>
</evidence>
<dbReference type="GO" id="GO:0020037">
    <property type="term" value="F:heme binding"/>
    <property type="evidence" value="ECO:0007669"/>
    <property type="project" value="InterPro"/>
</dbReference>
<dbReference type="GO" id="GO:0005506">
    <property type="term" value="F:iron ion binding"/>
    <property type="evidence" value="ECO:0007669"/>
    <property type="project" value="InterPro"/>
</dbReference>
<keyword evidence="12 16" id="KW-0503">Monooxygenase</keyword>
<evidence type="ECO:0000256" key="2">
    <source>
        <dbReference type="ARBA" id="ARBA00004174"/>
    </source>
</evidence>